<dbReference type="PANTHER" id="PTHR12526">
    <property type="entry name" value="GLYCOSYLTRANSFERASE"/>
    <property type="match status" value="1"/>
</dbReference>
<reference evidence="2 3" key="1">
    <citation type="journal article" date="2019" name="Int. J. Syst. Evol. Microbiol.">
        <title>The Global Catalogue of Microorganisms (GCM) 10K type strain sequencing project: providing services to taxonomists for standard genome sequencing and annotation.</title>
        <authorList>
            <consortium name="The Broad Institute Genomics Platform"/>
            <consortium name="The Broad Institute Genome Sequencing Center for Infectious Disease"/>
            <person name="Wu L."/>
            <person name="Ma J."/>
        </authorList>
    </citation>
    <scope>NUCLEOTIDE SEQUENCE [LARGE SCALE GENOMIC DNA]</scope>
    <source>
        <strain evidence="2 3">CGMCC 1.3239</strain>
    </source>
</reference>
<name>A0ABD5S6W0_9EURY</name>
<organism evidence="2 3">
    <name type="scientific">Halorubrum tibetense</name>
    <dbReference type="NCBI Taxonomy" id="175631"/>
    <lineage>
        <taxon>Archaea</taxon>
        <taxon>Methanobacteriati</taxon>
        <taxon>Methanobacteriota</taxon>
        <taxon>Stenosarchaea group</taxon>
        <taxon>Halobacteria</taxon>
        <taxon>Halobacteriales</taxon>
        <taxon>Haloferacaceae</taxon>
        <taxon>Halorubrum</taxon>
    </lineage>
</organism>
<dbReference type="SUPFAM" id="SSF53756">
    <property type="entry name" value="UDP-Glycosyltransferase/glycogen phosphorylase"/>
    <property type="match status" value="1"/>
</dbReference>
<evidence type="ECO:0000313" key="2">
    <source>
        <dbReference type="EMBL" id="MFC6752257.1"/>
    </source>
</evidence>
<keyword evidence="2" id="KW-0328">Glycosyltransferase</keyword>
<dbReference type="EMBL" id="JBHSWW010000012">
    <property type="protein sequence ID" value="MFC6752257.1"/>
    <property type="molecule type" value="Genomic_DNA"/>
</dbReference>
<dbReference type="RefSeq" id="WP_379778720.1">
    <property type="nucleotide sequence ID" value="NZ_JBHSWW010000012.1"/>
</dbReference>
<dbReference type="GO" id="GO:0016757">
    <property type="term" value="F:glycosyltransferase activity"/>
    <property type="evidence" value="ECO:0007669"/>
    <property type="project" value="UniProtKB-KW"/>
</dbReference>
<dbReference type="Pfam" id="PF13439">
    <property type="entry name" value="Glyco_transf_4"/>
    <property type="match status" value="1"/>
</dbReference>
<dbReference type="EC" id="2.4.-.-" evidence="2"/>
<protein>
    <submittedName>
        <fullName evidence="2">Glycosyltransferase</fullName>
        <ecNumber evidence="2">2.4.-.-</ecNumber>
    </submittedName>
</protein>
<dbReference type="Proteomes" id="UP001596442">
    <property type="component" value="Unassembled WGS sequence"/>
</dbReference>
<gene>
    <name evidence="2" type="ORF">ACFQEU_02050</name>
</gene>
<dbReference type="InterPro" id="IPR028098">
    <property type="entry name" value="Glyco_trans_4-like_N"/>
</dbReference>
<comment type="caution">
    <text evidence="2">The sequence shown here is derived from an EMBL/GenBank/DDBJ whole genome shotgun (WGS) entry which is preliminary data.</text>
</comment>
<evidence type="ECO:0000259" key="1">
    <source>
        <dbReference type="Pfam" id="PF13439"/>
    </source>
</evidence>
<proteinExistence type="predicted"/>
<dbReference type="AlphaFoldDB" id="A0ABD5S6W0"/>
<dbReference type="Gene3D" id="3.40.50.2000">
    <property type="entry name" value="Glycogen Phosphorylase B"/>
    <property type="match status" value="3"/>
</dbReference>
<accession>A0ABD5S6W0</accession>
<evidence type="ECO:0000313" key="3">
    <source>
        <dbReference type="Proteomes" id="UP001596442"/>
    </source>
</evidence>
<keyword evidence="3" id="KW-1185">Reference proteome</keyword>
<feature type="domain" description="Glycosyltransferase subfamily 4-like N-terminal" evidence="1">
    <location>
        <begin position="30"/>
        <end position="161"/>
    </location>
</feature>
<keyword evidence="2" id="KW-0808">Transferase</keyword>
<dbReference type="Pfam" id="PF13692">
    <property type="entry name" value="Glyco_trans_1_4"/>
    <property type="match status" value="1"/>
</dbReference>
<sequence length="343" mass="37973">MNDGSDSESDGAGSDPMFSVLHLVTAEEVFFRQQIDVLERKGVETTVLVVPGQEQIDGDMGETRGVREYLRYLPMVRRELRRGEYDLVHANYGLTAPFAVTQRRLPVVLTLWGSDVVGFDGAVTKACAWRCDAVTVRSREMRELLGRPDAHILPSGVDLDRFRPIDREDARERVGWGRDRQQVLFPYSPAYERKNYPLAERVVEAAADRLGEPVDLHTISDIPHEEVPYYVNAADAVLLTSDHEGSPNTVKEAMACNVPVVSTAVGDVRERLEGVAPSAVGESEAELVEGLARVLDAGERSNGREAVREVSWDRIGDRILDIYRSVTASRSNGRAGDSPPDDD</sequence>